<dbReference type="InterPro" id="IPR015424">
    <property type="entry name" value="PyrdxlP-dep_Trfase"/>
</dbReference>
<dbReference type="Gene3D" id="3.90.1150.10">
    <property type="entry name" value="Aspartate Aminotransferase, domain 1"/>
    <property type="match status" value="1"/>
</dbReference>
<keyword evidence="4" id="KW-0808">Transferase</keyword>
<reference evidence="5" key="1">
    <citation type="journal article" date="2019" name="Int. J. Syst. Evol. Microbiol.">
        <title>The Global Catalogue of Microorganisms (GCM) 10K type strain sequencing project: providing services to taxonomists for standard genome sequencing and annotation.</title>
        <authorList>
            <consortium name="The Broad Institute Genomics Platform"/>
            <consortium name="The Broad Institute Genome Sequencing Center for Infectious Disease"/>
            <person name="Wu L."/>
            <person name="Ma J."/>
        </authorList>
    </citation>
    <scope>NUCLEOTIDE SEQUENCE [LARGE SCALE GENOMIC DNA]</scope>
    <source>
        <strain evidence="5">JCM 31486</strain>
    </source>
</reference>
<evidence type="ECO:0000256" key="2">
    <source>
        <dbReference type="ARBA" id="ARBA00022898"/>
    </source>
</evidence>
<organism evidence="4 5">
    <name type="scientific">Kibdelosporangium lantanae</name>
    <dbReference type="NCBI Taxonomy" id="1497396"/>
    <lineage>
        <taxon>Bacteria</taxon>
        <taxon>Bacillati</taxon>
        <taxon>Actinomycetota</taxon>
        <taxon>Actinomycetes</taxon>
        <taxon>Pseudonocardiales</taxon>
        <taxon>Pseudonocardiaceae</taxon>
        <taxon>Kibdelosporangium</taxon>
    </lineage>
</organism>
<proteinExistence type="inferred from homology"/>
<dbReference type="EMBL" id="JBHTIS010002944">
    <property type="protein sequence ID" value="MFD1050580.1"/>
    <property type="molecule type" value="Genomic_DNA"/>
</dbReference>
<accession>A0ABW3MJ26</accession>
<evidence type="ECO:0000256" key="1">
    <source>
        <dbReference type="ARBA" id="ARBA00001933"/>
    </source>
</evidence>
<dbReference type="Pfam" id="PF01053">
    <property type="entry name" value="Cys_Met_Meta_PP"/>
    <property type="match status" value="1"/>
</dbReference>
<evidence type="ECO:0000256" key="3">
    <source>
        <dbReference type="RuleBase" id="RU362118"/>
    </source>
</evidence>
<dbReference type="InterPro" id="IPR015422">
    <property type="entry name" value="PyrdxlP-dep_Trfase_small"/>
</dbReference>
<keyword evidence="5" id="KW-1185">Reference proteome</keyword>
<keyword evidence="2 3" id="KW-0663">Pyridoxal phosphate</keyword>
<evidence type="ECO:0000313" key="4">
    <source>
        <dbReference type="EMBL" id="MFD1050580.1"/>
    </source>
</evidence>
<dbReference type="InterPro" id="IPR000277">
    <property type="entry name" value="Cys/Met-Metab_PyrdxlP-dep_enz"/>
</dbReference>
<comment type="cofactor">
    <cofactor evidence="1 3">
        <name>pyridoxal 5'-phosphate</name>
        <dbReference type="ChEBI" id="CHEBI:597326"/>
    </cofactor>
</comment>
<dbReference type="SUPFAM" id="SSF53383">
    <property type="entry name" value="PLP-dependent transferases"/>
    <property type="match status" value="1"/>
</dbReference>
<comment type="caution">
    <text evidence="4">The sequence shown here is derived from an EMBL/GenBank/DDBJ whole genome shotgun (WGS) entry which is preliminary data.</text>
</comment>
<evidence type="ECO:0000313" key="5">
    <source>
        <dbReference type="Proteomes" id="UP001597045"/>
    </source>
</evidence>
<feature type="non-terminal residue" evidence="4">
    <location>
        <position position="1"/>
    </location>
</feature>
<protein>
    <submittedName>
        <fullName evidence="4">PLP-dependent transferase</fullName>
    </submittedName>
</protein>
<dbReference type="Proteomes" id="UP001597045">
    <property type="component" value="Unassembled WGS sequence"/>
</dbReference>
<sequence>LSAAQLEAAGVGADLVRLSVGLEDVDDILWDLDQALAQAVKE</sequence>
<name>A0ABW3MJ26_9PSEU</name>
<dbReference type="GO" id="GO:0016740">
    <property type="term" value="F:transferase activity"/>
    <property type="evidence" value="ECO:0007669"/>
    <property type="project" value="UniProtKB-KW"/>
</dbReference>
<gene>
    <name evidence="4" type="ORF">ACFQ1S_36160</name>
</gene>
<comment type="similarity">
    <text evidence="3">Belongs to the trans-sulfuration enzymes family.</text>
</comment>